<evidence type="ECO:0000313" key="3">
    <source>
        <dbReference type="EMBL" id="MDS1272591.1"/>
    </source>
</evidence>
<dbReference type="RefSeq" id="WP_310914185.1">
    <property type="nucleotide sequence ID" value="NZ_JAVLVT010000016.1"/>
</dbReference>
<keyword evidence="1" id="KW-0456">Lyase</keyword>
<keyword evidence="3" id="KW-0378">Hydrolase</keyword>
<keyword evidence="4" id="KW-1185">Reference proteome</keyword>
<feature type="domain" description="Fumarylacetoacetase-like C-terminal" evidence="2">
    <location>
        <begin position="86"/>
        <end position="264"/>
    </location>
</feature>
<dbReference type="Proteomes" id="UP001250214">
    <property type="component" value="Unassembled WGS sequence"/>
</dbReference>
<comment type="caution">
    <text evidence="3">The sequence shown here is derived from an EMBL/GenBank/DDBJ whole genome shotgun (WGS) entry which is preliminary data.</text>
</comment>
<reference evidence="4" key="1">
    <citation type="submission" date="2023-07" db="EMBL/GenBank/DDBJ databases">
        <title>Novel species in the genus Lipingzhangella isolated from Sambhar Salt Lake.</title>
        <authorList>
            <person name="Jiya N."/>
            <person name="Kajale S."/>
            <person name="Sharma A."/>
        </authorList>
    </citation>
    <scope>NUCLEOTIDE SEQUENCE [LARGE SCALE GENOMIC DNA]</scope>
    <source>
        <strain evidence="4">LS1_29</strain>
    </source>
</reference>
<evidence type="ECO:0000256" key="1">
    <source>
        <dbReference type="ARBA" id="ARBA00023239"/>
    </source>
</evidence>
<dbReference type="InterPro" id="IPR011234">
    <property type="entry name" value="Fumarylacetoacetase-like_C"/>
</dbReference>
<gene>
    <name evidence="3" type="ORF">RIF23_20080</name>
</gene>
<dbReference type="GO" id="GO:0016787">
    <property type="term" value="F:hydrolase activity"/>
    <property type="evidence" value="ECO:0007669"/>
    <property type="project" value="UniProtKB-KW"/>
</dbReference>
<dbReference type="PANTHER" id="PTHR30143:SF0">
    <property type="entry name" value="2-KETO-4-PENTENOATE HYDRATASE"/>
    <property type="match status" value="1"/>
</dbReference>
<accession>A0ABU2HB87</accession>
<name>A0ABU2HB87_9ACTN</name>
<protein>
    <submittedName>
        <fullName evidence="3">Fumarylacetoacetate hydrolase family protein</fullName>
    </submittedName>
</protein>
<organism evidence="3 4">
    <name type="scientific">Lipingzhangella rawalii</name>
    <dbReference type="NCBI Taxonomy" id="2055835"/>
    <lineage>
        <taxon>Bacteria</taxon>
        <taxon>Bacillati</taxon>
        <taxon>Actinomycetota</taxon>
        <taxon>Actinomycetes</taxon>
        <taxon>Streptosporangiales</taxon>
        <taxon>Nocardiopsidaceae</taxon>
        <taxon>Lipingzhangella</taxon>
    </lineage>
</organism>
<proteinExistence type="predicted"/>
<evidence type="ECO:0000259" key="2">
    <source>
        <dbReference type="Pfam" id="PF01557"/>
    </source>
</evidence>
<dbReference type="Gene3D" id="3.90.850.10">
    <property type="entry name" value="Fumarylacetoacetase-like, C-terminal domain"/>
    <property type="match status" value="1"/>
</dbReference>
<dbReference type="Pfam" id="PF01557">
    <property type="entry name" value="FAA_hydrolase"/>
    <property type="match status" value="1"/>
</dbReference>
<sequence length="277" mass="29238">MTEKASESMRINMRDVSQAARTMLAAEQSATACPPLTADWSDLDMATAYTIQDEALDQRRQRGETLIGIKLGLTSRAKQIRMGIDTPSLAWLTDAMVLPFGEPLTRTQMIHPRAEPEIVFILKDRLSGPGITAATALRAVGQVYGGIEIIDSRFQDFSFTASDAVADNASSARFVLGPIARAPDGLDLTQEACLLEVDGEVVDAATGAAVQGHPAEALALAANQLAERGISLEPGWIILTGGMTDAVPVPPDTQITARFTNLGATTIAGGTSCPSSK</sequence>
<dbReference type="EMBL" id="JAVLVT010000016">
    <property type="protein sequence ID" value="MDS1272591.1"/>
    <property type="molecule type" value="Genomic_DNA"/>
</dbReference>
<dbReference type="InterPro" id="IPR050772">
    <property type="entry name" value="Hydratase-Decarb/MhpD_sf"/>
</dbReference>
<evidence type="ECO:0000313" key="4">
    <source>
        <dbReference type="Proteomes" id="UP001250214"/>
    </source>
</evidence>
<dbReference type="PANTHER" id="PTHR30143">
    <property type="entry name" value="ACID HYDRATASE"/>
    <property type="match status" value="1"/>
</dbReference>
<dbReference type="SUPFAM" id="SSF56529">
    <property type="entry name" value="FAH"/>
    <property type="match status" value="1"/>
</dbReference>
<dbReference type="InterPro" id="IPR036663">
    <property type="entry name" value="Fumarylacetoacetase_C_sf"/>
</dbReference>